<organism evidence="1 2">
    <name type="scientific">Kolteria novifilia</name>
    <dbReference type="NCBI Taxonomy" id="2527975"/>
    <lineage>
        <taxon>Bacteria</taxon>
        <taxon>Pseudomonadati</taxon>
        <taxon>Planctomycetota</taxon>
        <taxon>Planctomycetia</taxon>
        <taxon>Kolteriales</taxon>
        <taxon>Kolteriaceae</taxon>
        <taxon>Kolteria</taxon>
    </lineage>
</organism>
<dbReference type="Pfam" id="PF09837">
    <property type="entry name" value="DUF2064"/>
    <property type="match status" value="1"/>
</dbReference>
<sequence length="216" mass="23987">MTMTIVVFLKYPAPGRCKTRLAASIGPEAAAELYREWIALVLGQLQEFRGEGRLLGYCDGAPVEDFAPWKDLVDGWWVQPEGPLDRRLDAAFRQGHHDSARVIALGSDCLDIDASLVRAGFDALATHDVVLGPAFDGGYYLVGTSRHLPGLFDDVRWSCADTLADQRKRCQDNDWSHTLLSPRGDIDTWDDWRAYCERRGIEPAPSSFRGSPPPSP</sequence>
<name>A0A518B9Z1_9BACT</name>
<keyword evidence="2" id="KW-1185">Reference proteome</keyword>
<protein>
    <recommendedName>
        <fullName evidence="3">2-phospho-L-lactate guanylyltransferase</fullName>
    </recommendedName>
</protein>
<gene>
    <name evidence="1" type="ORF">Pan216_46830</name>
</gene>
<dbReference type="PANTHER" id="PTHR36529">
    <property type="entry name" value="SLL1095 PROTEIN"/>
    <property type="match status" value="1"/>
</dbReference>
<dbReference type="PANTHER" id="PTHR36529:SF1">
    <property type="entry name" value="GLYCOSYLTRANSFERASE"/>
    <property type="match status" value="1"/>
</dbReference>
<evidence type="ECO:0000313" key="2">
    <source>
        <dbReference type="Proteomes" id="UP000317093"/>
    </source>
</evidence>
<evidence type="ECO:0000313" key="1">
    <source>
        <dbReference type="EMBL" id="QDU63802.1"/>
    </source>
</evidence>
<dbReference type="EMBL" id="CP036279">
    <property type="protein sequence ID" value="QDU63802.1"/>
    <property type="molecule type" value="Genomic_DNA"/>
</dbReference>
<dbReference type="Proteomes" id="UP000317093">
    <property type="component" value="Chromosome"/>
</dbReference>
<dbReference type="InterPro" id="IPR018641">
    <property type="entry name" value="Trfase_1_rSAM/seldom-assoc"/>
</dbReference>
<dbReference type="NCBIfam" id="TIGR04282">
    <property type="entry name" value="glyco_like_cofC"/>
    <property type="match status" value="1"/>
</dbReference>
<dbReference type="InterPro" id="IPR029044">
    <property type="entry name" value="Nucleotide-diphossugar_trans"/>
</dbReference>
<reference evidence="1 2" key="1">
    <citation type="submission" date="2019-02" db="EMBL/GenBank/DDBJ databases">
        <title>Deep-cultivation of Planctomycetes and their phenomic and genomic characterization uncovers novel biology.</title>
        <authorList>
            <person name="Wiegand S."/>
            <person name="Jogler M."/>
            <person name="Boedeker C."/>
            <person name="Pinto D."/>
            <person name="Vollmers J."/>
            <person name="Rivas-Marin E."/>
            <person name="Kohn T."/>
            <person name="Peeters S.H."/>
            <person name="Heuer A."/>
            <person name="Rast P."/>
            <person name="Oberbeckmann S."/>
            <person name="Bunk B."/>
            <person name="Jeske O."/>
            <person name="Meyerdierks A."/>
            <person name="Storesund J.E."/>
            <person name="Kallscheuer N."/>
            <person name="Luecker S."/>
            <person name="Lage O.M."/>
            <person name="Pohl T."/>
            <person name="Merkel B.J."/>
            <person name="Hornburger P."/>
            <person name="Mueller R.-W."/>
            <person name="Bruemmer F."/>
            <person name="Labrenz M."/>
            <person name="Spormann A.M."/>
            <person name="Op den Camp H."/>
            <person name="Overmann J."/>
            <person name="Amann R."/>
            <person name="Jetten M.S.M."/>
            <person name="Mascher T."/>
            <person name="Medema M.H."/>
            <person name="Devos D.P."/>
            <person name="Kaster A.-K."/>
            <person name="Ovreas L."/>
            <person name="Rohde M."/>
            <person name="Galperin M.Y."/>
            <person name="Jogler C."/>
        </authorList>
    </citation>
    <scope>NUCLEOTIDE SEQUENCE [LARGE SCALE GENOMIC DNA]</scope>
    <source>
        <strain evidence="1 2">Pan216</strain>
    </source>
</reference>
<dbReference type="SUPFAM" id="SSF53448">
    <property type="entry name" value="Nucleotide-diphospho-sugar transferases"/>
    <property type="match status" value="1"/>
</dbReference>
<dbReference type="KEGG" id="knv:Pan216_46830"/>
<dbReference type="AlphaFoldDB" id="A0A518B9Z1"/>
<evidence type="ECO:0008006" key="3">
    <source>
        <dbReference type="Google" id="ProtNLM"/>
    </source>
</evidence>
<dbReference type="Gene3D" id="3.90.550.10">
    <property type="entry name" value="Spore Coat Polysaccharide Biosynthesis Protein SpsA, Chain A"/>
    <property type="match status" value="1"/>
</dbReference>
<proteinExistence type="predicted"/>
<accession>A0A518B9Z1</accession>
<dbReference type="RefSeq" id="WP_419192852.1">
    <property type="nucleotide sequence ID" value="NZ_CP036279.1"/>
</dbReference>